<dbReference type="EMBL" id="MTQA01000499">
    <property type="protein sequence ID" value="PNP57326.1"/>
    <property type="molecule type" value="Genomic_DNA"/>
</dbReference>
<dbReference type="PANTHER" id="PTHR24321:SF8">
    <property type="entry name" value="ESTRADIOL 17-BETA-DEHYDROGENASE 8-RELATED"/>
    <property type="match status" value="1"/>
</dbReference>
<protein>
    <submittedName>
        <fullName evidence="4">Uncharacterized protein</fullName>
    </submittedName>
</protein>
<dbReference type="PRINTS" id="PR00080">
    <property type="entry name" value="SDRFAMILY"/>
</dbReference>
<dbReference type="Gene3D" id="3.40.50.720">
    <property type="entry name" value="NAD(P)-binding Rossmann-like Domain"/>
    <property type="match status" value="1"/>
</dbReference>
<sequence>MSGATEKGANIPPVQINPNKFKGQVVVVTGAAQGIGKTTATLFAQQGASVILVDIQEKLVETTTTEIKSKGGHAVFRITDIASEEACNQLIKSVIKEFGKIDVLVQLAALVKYNPILDLTTDELIKSMEVNVYSCFYLSRAVLPHMRKAGYGRLVQTSSATTQHMFPGLNVYVATKGALISMTRSLALEAGPGITANVVMPGFVETPGAAKGDQSTRDSVGAQSMWDYHIDHQCVKRRGQPEDLAHAICFLASPEASFVSGQILDVSGGFTFH</sequence>
<dbReference type="Pfam" id="PF13561">
    <property type="entry name" value="adh_short_C2"/>
    <property type="match status" value="1"/>
</dbReference>
<evidence type="ECO:0000256" key="3">
    <source>
        <dbReference type="ARBA" id="ARBA00023002"/>
    </source>
</evidence>
<dbReference type="GO" id="GO:0016491">
    <property type="term" value="F:oxidoreductase activity"/>
    <property type="evidence" value="ECO:0007669"/>
    <property type="project" value="UniProtKB-KW"/>
</dbReference>
<accession>A0A2K0UHV7</accession>
<dbReference type="PANTHER" id="PTHR24321">
    <property type="entry name" value="DEHYDROGENASES, SHORT CHAIN"/>
    <property type="match status" value="1"/>
</dbReference>
<reference evidence="4 5" key="1">
    <citation type="submission" date="2017-06" db="EMBL/GenBank/DDBJ databases">
        <title>Genome of Fusarium nygamai isolate CS10214.</title>
        <authorList>
            <person name="Gardiner D.M."/>
            <person name="Obanor F."/>
            <person name="Kazan K."/>
        </authorList>
    </citation>
    <scope>NUCLEOTIDE SEQUENCE [LARGE SCALE GENOMIC DNA]</scope>
    <source>
        <strain evidence="4 5">CS10214</strain>
    </source>
</reference>
<gene>
    <name evidence="4" type="ORF">FNYG_15232</name>
</gene>
<dbReference type="PROSITE" id="PS00061">
    <property type="entry name" value="ADH_SHORT"/>
    <property type="match status" value="1"/>
</dbReference>
<dbReference type="OrthoDB" id="47007at2759"/>
<name>A0A2K0UHV7_GIBNY</name>
<dbReference type="PRINTS" id="PR00081">
    <property type="entry name" value="GDHRDH"/>
</dbReference>
<proteinExistence type="inferred from homology"/>
<evidence type="ECO:0000313" key="4">
    <source>
        <dbReference type="EMBL" id="PNP57326.1"/>
    </source>
</evidence>
<dbReference type="InterPro" id="IPR002347">
    <property type="entry name" value="SDR_fam"/>
</dbReference>
<dbReference type="SUPFAM" id="SSF51735">
    <property type="entry name" value="NAD(P)-binding Rossmann-fold domains"/>
    <property type="match status" value="1"/>
</dbReference>
<evidence type="ECO:0000313" key="5">
    <source>
        <dbReference type="Proteomes" id="UP000236664"/>
    </source>
</evidence>
<dbReference type="InterPro" id="IPR020904">
    <property type="entry name" value="Sc_DH/Rdtase_CS"/>
</dbReference>
<keyword evidence="2" id="KW-0521">NADP</keyword>
<dbReference type="FunFam" id="3.40.50.720:FF:000084">
    <property type="entry name" value="Short-chain dehydrogenase reductase"/>
    <property type="match status" value="1"/>
</dbReference>
<dbReference type="STRING" id="42673.A0A2K0UHV7"/>
<evidence type="ECO:0000256" key="2">
    <source>
        <dbReference type="ARBA" id="ARBA00022857"/>
    </source>
</evidence>
<dbReference type="InterPro" id="IPR036291">
    <property type="entry name" value="NAD(P)-bd_dom_sf"/>
</dbReference>
<evidence type="ECO:0000256" key="1">
    <source>
        <dbReference type="ARBA" id="ARBA00006484"/>
    </source>
</evidence>
<dbReference type="CDD" id="cd05233">
    <property type="entry name" value="SDR_c"/>
    <property type="match status" value="1"/>
</dbReference>
<dbReference type="Proteomes" id="UP000236664">
    <property type="component" value="Unassembled WGS sequence"/>
</dbReference>
<keyword evidence="3" id="KW-0560">Oxidoreductase</keyword>
<comment type="caution">
    <text evidence="4">The sequence shown here is derived from an EMBL/GenBank/DDBJ whole genome shotgun (WGS) entry which is preliminary data.</text>
</comment>
<organism evidence="4 5">
    <name type="scientific">Gibberella nygamai</name>
    <name type="common">Bean root rot disease fungus</name>
    <name type="synonym">Fusarium nygamai</name>
    <dbReference type="NCBI Taxonomy" id="42673"/>
    <lineage>
        <taxon>Eukaryota</taxon>
        <taxon>Fungi</taxon>
        <taxon>Dikarya</taxon>
        <taxon>Ascomycota</taxon>
        <taxon>Pezizomycotina</taxon>
        <taxon>Sordariomycetes</taxon>
        <taxon>Hypocreomycetidae</taxon>
        <taxon>Hypocreales</taxon>
        <taxon>Nectriaceae</taxon>
        <taxon>Fusarium</taxon>
        <taxon>Fusarium fujikuroi species complex</taxon>
    </lineage>
</organism>
<dbReference type="AlphaFoldDB" id="A0A2K0UHV7"/>
<keyword evidence="5" id="KW-1185">Reference proteome</keyword>
<comment type="similarity">
    <text evidence="1">Belongs to the short-chain dehydrogenases/reductases (SDR) family.</text>
</comment>